<gene>
    <name evidence="1" type="ORF">BEN30_04575</name>
</gene>
<accession>A0A1E5QAR6</accession>
<evidence type="ECO:0000313" key="1">
    <source>
        <dbReference type="EMBL" id="OEJ68999.1"/>
    </source>
</evidence>
<dbReference type="AlphaFoldDB" id="A0A1E5QAR6"/>
<evidence type="ECO:0000313" key="2">
    <source>
        <dbReference type="Proteomes" id="UP000095347"/>
    </source>
</evidence>
<protein>
    <submittedName>
        <fullName evidence="1">Uncharacterized protein</fullName>
    </submittedName>
</protein>
<proteinExistence type="predicted"/>
<comment type="caution">
    <text evidence="1">The sequence shown here is derived from an EMBL/GenBank/DDBJ whole genome shotgun (WGS) entry which is preliminary data.</text>
</comment>
<dbReference type="STRING" id="28181.BEN30_04575"/>
<dbReference type="Proteomes" id="UP000095347">
    <property type="component" value="Unassembled WGS sequence"/>
</dbReference>
<name>A0A1E5QAR6_9PROT</name>
<reference evidence="2" key="1">
    <citation type="submission" date="2016-07" db="EMBL/GenBank/DDBJ databases">
        <authorList>
            <person name="Florea S."/>
            <person name="Webb J.S."/>
            <person name="Jaromczyk J."/>
            <person name="Schardl C.L."/>
        </authorList>
    </citation>
    <scope>NUCLEOTIDE SEQUENCE [LARGE SCALE GENOMIC DNA]</scope>
    <source>
        <strain evidence="2">MV-1</strain>
    </source>
</reference>
<organism evidence="1 2">
    <name type="scientific">Magnetovibrio blakemorei</name>
    <dbReference type="NCBI Taxonomy" id="28181"/>
    <lineage>
        <taxon>Bacteria</taxon>
        <taxon>Pseudomonadati</taxon>
        <taxon>Pseudomonadota</taxon>
        <taxon>Alphaproteobacteria</taxon>
        <taxon>Rhodospirillales</taxon>
        <taxon>Magnetovibrionaceae</taxon>
        <taxon>Magnetovibrio</taxon>
    </lineage>
</organism>
<keyword evidence="2" id="KW-1185">Reference proteome</keyword>
<sequence length="104" mass="11357">MGEMVMGSHDDKTCAAFEAALRAMGGSHLRLDQVVEAFQVAFPAATMQADMRQQLHDAILHLSQSGVLTLSAEMHDDNHPISLPSFVEMSANIYYHDPVSNSVN</sequence>
<dbReference type="EMBL" id="MCGG01000009">
    <property type="protein sequence ID" value="OEJ68999.1"/>
    <property type="molecule type" value="Genomic_DNA"/>
</dbReference>